<keyword evidence="3" id="KW-0633">Potassium transport</keyword>
<evidence type="ECO:0000313" key="9">
    <source>
        <dbReference type="EMBL" id="EJN60365.1"/>
    </source>
</evidence>
<sequence>MSADDTTGDLRVIIAGGGEVGVRTAELLDDRGHTVTVIEAHPERSAFLSDEYVATVIEGDASRPSILRQAQPERCDVVAALTDDEATNFAICMAAQRMADIRTVMRTTTRPDDLYAEYVDEVVFPERTGARAAVNAIADEGVRTVEDVFGDVEILEIEIAEDAPAAGRQLSEVRLPRGSLIIVDYAGNRIGGPETVLDPGNRYVVAVESDVADEVMNLLRG</sequence>
<dbReference type="eggNOG" id="arCOG01957">
    <property type="taxonomic scope" value="Archaea"/>
</dbReference>
<dbReference type="InterPro" id="IPR003148">
    <property type="entry name" value="RCK_N"/>
</dbReference>
<feature type="domain" description="RCK C-terminal" evidence="8">
    <location>
        <begin position="142"/>
        <end position="221"/>
    </location>
</feature>
<evidence type="ECO:0000259" key="8">
    <source>
        <dbReference type="PROSITE" id="PS51202"/>
    </source>
</evidence>
<keyword evidence="2" id="KW-0813">Transport</keyword>
<dbReference type="PROSITE" id="PS51201">
    <property type="entry name" value="RCK_N"/>
    <property type="match status" value="1"/>
</dbReference>
<evidence type="ECO:0000256" key="6">
    <source>
        <dbReference type="ARBA" id="ARBA00023065"/>
    </source>
</evidence>
<dbReference type="SUPFAM" id="SSF51735">
    <property type="entry name" value="NAD(P)-binding Rossmann-fold domains"/>
    <property type="match status" value="1"/>
</dbReference>
<dbReference type="InterPro" id="IPR006037">
    <property type="entry name" value="RCK_C"/>
</dbReference>
<keyword evidence="4" id="KW-0630">Potassium</keyword>
<protein>
    <submittedName>
        <fullName evidence="9">TrkA protein</fullName>
    </submittedName>
</protein>
<dbReference type="Proteomes" id="UP000007813">
    <property type="component" value="Unassembled WGS sequence"/>
</dbReference>
<dbReference type="Pfam" id="PF02254">
    <property type="entry name" value="TrkA_N"/>
    <property type="match status" value="1"/>
</dbReference>
<dbReference type="InterPro" id="IPR050721">
    <property type="entry name" value="Trk_Ktr_HKT_K-transport"/>
</dbReference>
<proteinExistence type="predicted"/>
<dbReference type="Gene3D" id="3.40.50.720">
    <property type="entry name" value="NAD(P)-binding Rossmann-like Domain"/>
    <property type="match status" value="1"/>
</dbReference>
<keyword evidence="5" id="KW-0520">NAD</keyword>
<comment type="caution">
    <text evidence="9">The sequence shown here is derived from an EMBL/GenBank/DDBJ whole genome shotgun (WGS) entry which is preliminary data.</text>
</comment>
<dbReference type="GO" id="GO:0015079">
    <property type="term" value="F:potassium ion transmembrane transporter activity"/>
    <property type="evidence" value="ECO:0007669"/>
    <property type="project" value="InterPro"/>
</dbReference>
<dbReference type="GO" id="GO:0005886">
    <property type="term" value="C:plasma membrane"/>
    <property type="evidence" value="ECO:0007669"/>
    <property type="project" value="InterPro"/>
</dbReference>
<dbReference type="RefSeq" id="WP_009366082.1">
    <property type="nucleotide sequence ID" value="NZ_ALJD01000003.1"/>
</dbReference>
<evidence type="ECO:0000256" key="4">
    <source>
        <dbReference type="ARBA" id="ARBA00022958"/>
    </source>
</evidence>
<dbReference type="InterPro" id="IPR036721">
    <property type="entry name" value="RCK_C_sf"/>
</dbReference>
<dbReference type="EMBL" id="ALJD01000003">
    <property type="protein sequence ID" value="EJN60365.1"/>
    <property type="molecule type" value="Genomic_DNA"/>
</dbReference>
<dbReference type="PROSITE" id="PS51202">
    <property type="entry name" value="RCK_C"/>
    <property type="match status" value="1"/>
</dbReference>
<dbReference type="PANTHER" id="PTHR43833:SF5">
    <property type="entry name" value="TRK SYSTEM POTASSIUM UPTAKE PROTEIN TRKA"/>
    <property type="match status" value="1"/>
</dbReference>
<evidence type="ECO:0000256" key="5">
    <source>
        <dbReference type="ARBA" id="ARBA00023027"/>
    </source>
</evidence>
<name>J2ZI32_9EURY</name>
<keyword evidence="6" id="KW-0406">Ion transport</keyword>
<evidence type="ECO:0000313" key="10">
    <source>
        <dbReference type="Proteomes" id="UP000007813"/>
    </source>
</evidence>
<evidence type="ECO:0000256" key="1">
    <source>
        <dbReference type="ARBA" id="ARBA00003660"/>
    </source>
</evidence>
<dbReference type="InterPro" id="IPR006036">
    <property type="entry name" value="K_uptake_TrkA"/>
</dbReference>
<gene>
    <name evidence="9" type="ORF">HSB1_09680</name>
</gene>
<evidence type="ECO:0000259" key="7">
    <source>
        <dbReference type="PROSITE" id="PS51201"/>
    </source>
</evidence>
<dbReference type="Pfam" id="PF02080">
    <property type="entry name" value="TrkA_C"/>
    <property type="match status" value="1"/>
</dbReference>
<dbReference type="InterPro" id="IPR036291">
    <property type="entry name" value="NAD(P)-bd_dom_sf"/>
</dbReference>
<comment type="function">
    <text evidence="1">Part of a potassium transport system.</text>
</comment>
<feature type="domain" description="RCK N-terminal" evidence="7">
    <location>
        <begin position="9"/>
        <end position="123"/>
    </location>
</feature>
<dbReference type="AlphaFoldDB" id="J2ZI32"/>
<accession>J2ZI32</accession>
<organism evidence="9 10">
    <name type="scientific">Halogranum salarium B-1</name>
    <dbReference type="NCBI Taxonomy" id="1210908"/>
    <lineage>
        <taxon>Archaea</taxon>
        <taxon>Methanobacteriati</taxon>
        <taxon>Methanobacteriota</taxon>
        <taxon>Stenosarchaea group</taxon>
        <taxon>Halobacteria</taxon>
        <taxon>Halobacteriales</taxon>
        <taxon>Haloferacaceae</taxon>
    </lineage>
</organism>
<evidence type="ECO:0000256" key="2">
    <source>
        <dbReference type="ARBA" id="ARBA00022448"/>
    </source>
</evidence>
<dbReference type="SUPFAM" id="SSF116726">
    <property type="entry name" value="TrkA C-terminal domain-like"/>
    <property type="match status" value="1"/>
</dbReference>
<evidence type="ECO:0000256" key="3">
    <source>
        <dbReference type="ARBA" id="ARBA00022538"/>
    </source>
</evidence>
<dbReference type="OrthoDB" id="169192at2157"/>
<reference evidence="9 10" key="1">
    <citation type="journal article" date="2012" name="J. Bacteriol.">
        <title>Draft Genome Sequence of the Extremely Halophilic Archaeon Halogranum salarium B-1T.</title>
        <authorList>
            <person name="Kim K.K."/>
            <person name="Lee K.C."/>
            <person name="Lee J.S."/>
        </authorList>
    </citation>
    <scope>NUCLEOTIDE SEQUENCE [LARGE SCALE GENOMIC DNA]</scope>
    <source>
        <strain evidence="9 10">B-1</strain>
    </source>
</reference>
<dbReference type="Gene3D" id="3.30.70.1450">
    <property type="entry name" value="Regulator of K+ conductance, C-terminal domain"/>
    <property type="match status" value="1"/>
</dbReference>
<dbReference type="PRINTS" id="PR00335">
    <property type="entry name" value="KUPTAKETRKA"/>
</dbReference>
<dbReference type="PANTHER" id="PTHR43833">
    <property type="entry name" value="POTASSIUM CHANNEL PROTEIN 2-RELATED-RELATED"/>
    <property type="match status" value="1"/>
</dbReference>
<dbReference type="PATRIC" id="fig|1210908.3.peg.923"/>